<feature type="active site" description="Proton donor" evidence="10">
    <location>
        <position position="206"/>
    </location>
</feature>
<dbReference type="InterPro" id="IPR029017">
    <property type="entry name" value="Enolase-like_N"/>
</dbReference>
<feature type="binding site" evidence="10">
    <location>
        <position position="164"/>
    </location>
    <ligand>
        <name>(2R)-2-phosphoglycerate</name>
        <dbReference type="ChEBI" id="CHEBI:58289"/>
    </ligand>
</feature>
<dbReference type="Gene3D" id="3.30.390.10">
    <property type="entry name" value="Enolase-like, N-terminal domain"/>
    <property type="match status" value="1"/>
</dbReference>
<feature type="domain" description="Enolase N-terminal" evidence="12">
    <location>
        <begin position="4"/>
        <end position="135"/>
    </location>
</feature>
<comment type="pathway">
    <text evidence="1 10">Carbohydrate degradation; glycolysis; pyruvate from D-glyceraldehyde 3-phosphate: step 4/5.</text>
</comment>
<dbReference type="InterPro" id="IPR020810">
    <property type="entry name" value="Enolase_C"/>
</dbReference>
<dbReference type="SFLD" id="SFLDS00001">
    <property type="entry name" value="Enolase"/>
    <property type="match status" value="1"/>
</dbReference>
<name>A0ABP9K722_9SPHN</name>
<dbReference type="PIRSF" id="PIRSF001400">
    <property type="entry name" value="Enolase"/>
    <property type="match status" value="1"/>
</dbReference>
<evidence type="ECO:0000256" key="2">
    <source>
        <dbReference type="ARBA" id="ARBA00009604"/>
    </source>
</evidence>
<comment type="function">
    <text evidence="9 10">Catalyzes the reversible conversion of 2-phosphoglycerate (2-PG) into phosphoenolpyruvate (PEP). It is essential for the degradation of carbohydrates via glycolysis.</text>
</comment>
<dbReference type="SFLD" id="SFLDG00178">
    <property type="entry name" value="enolase"/>
    <property type="match status" value="1"/>
</dbReference>
<dbReference type="EC" id="4.2.1.11" evidence="3 10"/>
<comment type="catalytic activity">
    <reaction evidence="10">
        <text>(2R)-2-phosphoglycerate = phosphoenolpyruvate + H2O</text>
        <dbReference type="Rhea" id="RHEA:10164"/>
        <dbReference type="ChEBI" id="CHEBI:15377"/>
        <dbReference type="ChEBI" id="CHEBI:58289"/>
        <dbReference type="ChEBI" id="CHEBI:58702"/>
        <dbReference type="EC" id="4.2.1.11"/>
    </reaction>
</comment>
<keyword evidence="10" id="KW-0479">Metal-binding</keyword>
<keyword evidence="7 10" id="KW-0324">Glycolysis</keyword>
<dbReference type="Proteomes" id="UP001500518">
    <property type="component" value="Unassembled WGS sequence"/>
</dbReference>
<feature type="binding site" evidence="10">
    <location>
        <position position="368"/>
    </location>
    <ligand>
        <name>(2R)-2-phosphoglycerate</name>
        <dbReference type="ChEBI" id="CHEBI:58289"/>
    </ligand>
</feature>
<comment type="cofactor">
    <cofactor evidence="10">
        <name>Mg(2+)</name>
        <dbReference type="ChEBI" id="CHEBI:18420"/>
    </cofactor>
    <text evidence="10">Binds a second Mg(2+) ion via substrate during catalysis.</text>
</comment>
<dbReference type="InterPro" id="IPR036849">
    <property type="entry name" value="Enolase-like_C_sf"/>
</dbReference>
<evidence type="ECO:0000256" key="6">
    <source>
        <dbReference type="ARBA" id="ARBA00022842"/>
    </source>
</evidence>
<feature type="binding site" evidence="10">
    <location>
        <position position="313"/>
    </location>
    <ligand>
        <name>Mg(2+)</name>
        <dbReference type="ChEBI" id="CHEBI:18420"/>
    </ligand>
</feature>
<comment type="subcellular location">
    <subcellularLocation>
        <location evidence="10">Cytoplasm</location>
    </subcellularLocation>
    <subcellularLocation>
        <location evidence="10">Secreted</location>
    </subcellularLocation>
    <subcellularLocation>
        <location evidence="10">Cell surface</location>
    </subcellularLocation>
    <text evidence="10">Fractions of enolase are present in both the cytoplasm and on the cell surface.</text>
</comment>
<dbReference type="Pfam" id="PF03952">
    <property type="entry name" value="Enolase_N"/>
    <property type="match status" value="1"/>
</dbReference>
<dbReference type="PRINTS" id="PR00148">
    <property type="entry name" value="ENOLASE"/>
</dbReference>
<dbReference type="SUPFAM" id="SSF54826">
    <property type="entry name" value="Enolase N-terminal domain-like"/>
    <property type="match status" value="1"/>
</dbReference>
<evidence type="ECO:0000313" key="13">
    <source>
        <dbReference type="EMBL" id="GAA5050334.1"/>
    </source>
</evidence>
<sequence length="428" mass="45429">MTAIIDIHAREILDSRGNPTVEVDILLEDGSFGRAAVPSGASTGAHEAVELRDGDKDRYFGKGVKKAVQAVNGPISELLVLGPDAENQRDIDMALIDLDGTANKGKLGANAILGVSMAVAKAAANARGLPLWAYVGGVSSHVLPVPMMNIVNGGEHADNPIDVQEFMVMPVGADSIAEAVRWGSQIFHTLKKGLSEKGLATSVGDEGGFAPNLASTRDALDFIMTSIEKAGFTPGEDVVLALDCASTEFFRDGKYEISGEKLSLTSDEMAAYLAKLCEDYPIKSIEDGMAEDDFEGWKALTQMIGDKVQLVGDDLFVTNPERLKMGIEQGMANSLLVKVNQIGTLTETLTAVDMAHRAGFTSVMSHRSGETEDATIADLAVATNCGQIKTGSLARSDRLAKYNQLIRIEEELGDSAKYAGRGCFGKLG</sequence>
<evidence type="ECO:0000256" key="10">
    <source>
        <dbReference type="HAMAP-Rule" id="MF_00318"/>
    </source>
</evidence>
<feature type="domain" description="Enolase C-terminal TIM barrel" evidence="11">
    <location>
        <begin position="140"/>
        <end position="426"/>
    </location>
</feature>
<dbReference type="SUPFAM" id="SSF51604">
    <property type="entry name" value="Enolase C-terminal domain-like"/>
    <property type="match status" value="1"/>
</dbReference>
<dbReference type="PROSITE" id="PS00164">
    <property type="entry name" value="ENOLASE"/>
    <property type="match status" value="1"/>
</dbReference>
<keyword evidence="10" id="KW-0963">Cytoplasm</keyword>
<keyword evidence="5 10" id="KW-0964">Secreted</keyword>
<accession>A0ABP9K722</accession>
<organism evidence="13 14">
    <name type="scientific">Erythrobacter westpacificensis</name>
    <dbReference type="NCBI Taxonomy" id="1055231"/>
    <lineage>
        <taxon>Bacteria</taxon>
        <taxon>Pseudomonadati</taxon>
        <taxon>Pseudomonadota</taxon>
        <taxon>Alphaproteobacteria</taxon>
        <taxon>Sphingomonadales</taxon>
        <taxon>Erythrobacteraceae</taxon>
        <taxon>Erythrobacter/Porphyrobacter group</taxon>
        <taxon>Erythrobacter</taxon>
    </lineage>
</organism>
<evidence type="ECO:0000259" key="12">
    <source>
        <dbReference type="SMART" id="SM01193"/>
    </source>
</evidence>
<evidence type="ECO:0000313" key="14">
    <source>
        <dbReference type="Proteomes" id="UP001500518"/>
    </source>
</evidence>
<feature type="binding site" evidence="10">
    <location>
        <position position="243"/>
    </location>
    <ligand>
        <name>Mg(2+)</name>
        <dbReference type="ChEBI" id="CHEBI:18420"/>
    </ligand>
</feature>
<dbReference type="HAMAP" id="MF_00318">
    <property type="entry name" value="Enolase"/>
    <property type="match status" value="1"/>
</dbReference>
<evidence type="ECO:0000259" key="11">
    <source>
        <dbReference type="SMART" id="SM01192"/>
    </source>
</evidence>
<evidence type="ECO:0000256" key="1">
    <source>
        <dbReference type="ARBA" id="ARBA00005031"/>
    </source>
</evidence>
<dbReference type="SFLD" id="SFLDF00002">
    <property type="entry name" value="enolase"/>
    <property type="match status" value="1"/>
</dbReference>
<comment type="caution">
    <text evidence="13">The sequence shown here is derived from an EMBL/GenBank/DDBJ whole genome shotgun (WGS) entry which is preliminary data.</text>
</comment>
<feature type="binding site" evidence="10">
    <location>
        <position position="367"/>
    </location>
    <ligand>
        <name>(2R)-2-phosphoglycerate</name>
        <dbReference type="ChEBI" id="CHEBI:58289"/>
    </ligand>
</feature>
<dbReference type="PANTHER" id="PTHR11902:SF1">
    <property type="entry name" value="ENOLASE"/>
    <property type="match status" value="1"/>
</dbReference>
<evidence type="ECO:0000256" key="3">
    <source>
        <dbReference type="ARBA" id="ARBA00012058"/>
    </source>
</evidence>
<dbReference type="CDD" id="cd03313">
    <property type="entry name" value="enolase"/>
    <property type="match status" value="1"/>
</dbReference>
<evidence type="ECO:0000256" key="9">
    <source>
        <dbReference type="ARBA" id="ARBA00045763"/>
    </source>
</evidence>
<dbReference type="InterPro" id="IPR020811">
    <property type="entry name" value="Enolase_N"/>
</dbReference>
<dbReference type="PANTHER" id="PTHR11902">
    <property type="entry name" value="ENOLASE"/>
    <property type="match status" value="1"/>
</dbReference>
<feature type="binding site" evidence="10">
    <location>
        <position position="389"/>
    </location>
    <ligand>
        <name>(2R)-2-phosphoglycerate</name>
        <dbReference type="ChEBI" id="CHEBI:58289"/>
    </ligand>
</feature>
<feature type="active site" description="Proton acceptor" evidence="10">
    <location>
        <position position="338"/>
    </location>
</feature>
<keyword evidence="8 10" id="KW-0456">Lyase</keyword>
<evidence type="ECO:0000256" key="5">
    <source>
        <dbReference type="ARBA" id="ARBA00022525"/>
    </source>
</evidence>
<protein>
    <recommendedName>
        <fullName evidence="4 10">Enolase</fullName>
        <ecNumber evidence="3 10">4.2.1.11</ecNumber>
    </recommendedName>
    <alternativeName>
        <fullName evidence="10">2-phospho-D-glycerate hydro-lyase</fullName>
    </alternativeName>
    <alternativeName>
        <fullName evidence="10">2-phosphoglycerate dehydratase</fullName>
    </alternativeName>
</protein>
<feature type="binding site" evidence="10">
    <location>
        <position position="286"/>
    </location>
    <ligand>
        <name>Mg(2+)</name>
        <dbReference type="ChEBI" id="CHEBI:18420"/>
    </ligand>
</feature>
<keyword evidence="14" id="KW-1185">Reference proteome</keyword>
<dbReference type="Gene3D" id="3.20.20.120">
    <property type="entry name" value="Enolase-like C-terminal domain"/>
    <property type="match status" value="1"/>
</dbReference>
<keyword evidence="6 10" id="KW-0460">Magnesium</keyword>
<proteinExistence type="inferred from homology"/>
<dbReference type="InterPro" id="IPR020809">
    <property type="entry name" value="Enolase_CS"/>
</dbReference>
<dbReference type="NCBIfam" id="TIGR01060">
    <property type="entry name" value="eno"/>
    <property type="match status" value="1"/>
</dbReference>
<reference evidence="14" key="1">
    <citation type="journal article" date="2019" name="Int. J. Syst. Evol. Microbiol.">
        <title>The Global Catalogue of Microorganisms (GCM) 10K type strain sequencing project: providing services to taxonomists for standard genome sequencing and annotation.</title>
        <authorList>
            <consortium name="The Broad Institute Genomics Platform"/>
            <consortium name="The Broad Institute Genome Sequencing Center for Infectious Disease"/>
            <person name="Wu L."/>
            <person name="Ma J."/>
        </authorList>
    </citation>
    <scope>NUCLEOTIDE SEQUENCE [LARGE SCALE GENOMIC DNA]</scope>
    <source>
        <strain evidence="14">JCM 18014</strain>
    </source>
</reference>
<dbReference type="EMBL" id="BAABHV010000009">
    <property type="protein sequence ID" value="GAA5050334.1"/>
    <property type="molecule type" value="Genomic_DNA"/>
</dbReference>
<evidence type="ECO:0000256" key="8">
    <source>
        <dbReference type="ARBA" id="ARBA00023239"/>
    </source>
</evidence>
<feature type="binding site" evidence="10">
    <location>
        <position position="338"/>
    </location>
    <ligand>
        <name>(2R)-2-phosphoglycerate</name>
        <dbReference type="ChEBI" id="CHEBI:58289"/>
    </ligand>
</feature>
<dbReference type="InterPro" id="IPR000941">
    <property type="entry name" value="Enolase"/>
</dbReference>
<comment type="similarity">
    <text evidence="2 10">Belongs to the enolase family.</text>
</comment>
<evidence type="ECO:0000256" key="7">
    <source>
        <dbReference type="ARBA" id="ARBA00023152"/>
    </source>
</evidence>
<dbReference type="Pfam" id="PF00113">
    <property type="entry name" value="Enolase_C"/>
    <property type="match status" value="1"/>
</dbReference>
<dbReference type="SMART" id="SM01193">
    <property type="entry name" value="Enolase_N"/>
    <property type="match status" value="1"/>
</dbReference>
<dbReference type="RefSeq" id="WP_346031957.1">
    <property type="nucleotide sequence ID" value="NZ_BAABHV010000009.1"/>
</dbReference>
<gene>
    <name evidence="10 13" type="primary">eno</name>
    <name evidence="13" type="ORF">GCM10023208_09210</name>
</gene>
<dbReference type="SMART" id="SM01192">
    <property type="entry name" value="Enolase_C"/>
    <property type="match status" value="1"/>
</dbReference>
<evidence type="ECO:0000256" key="4">
    <source>
        <dbReference type="ARBA" id="ARBA00017068"/>
    </source>
</evidence>